<evidence type="ECO:0000313" key="2">
    <source>
        <dbReference type="Proteomes" id="UP001596174"/>
    </source>
</evidence>
<organism evidence="1 2">
    <name type="scientific">Streptacidiphilus monticola</name>
    <dbReference type="NCBI Taxonomy" id="2161674"/>
    <lineage>
        <taxon>Bacteria</taxon>
        <taxon>Bacillati</taxon>
        <taxon>Actinomycetota</taxon>
        <taxon>Actinomycetes</taxon>
        <taxon>Kitasatosporales</taxon>
        <taxon>Streptomycetaceae</taxon>
        <taxon>Streptacidiphilus</taxon>
    </lineage>
</organism>
<reference evidence="2" key="1">
    <citation type="journal article" date="2019" name="Int. J. Syst. Evol. Microbiol.">
        <title>The Global Catalogue of Microorganisms (GCM) 10K type strain sequencing project: providing services to taxonomists for standard genome sequencing and annotation.</title>
        <authorList>
            <consortium name="The Broad Institute Genomics Platform"/>
            <consortium name="The Broad Institute Genome Sequencing Center for Infectious Disease"/>
            <person name="Wu L."/>
            <person name="Ma J."/>
        </authorList>
    </citation>
    <scope>NUCLEOTIDE SEQUENCE [LARGE SCALE GENOMIC DNA]</scope>
    <source>
        <strain evidence="2">JCM 4816</strain>
    </source>
</reference>
<dbReference type="InterPro" id="IPR029058">
    <property type="entry name" value="AB_hydrolase_fold"/>
</dbReference>
<gene>
    <name evidence="1" type="ORF">ACFP3V_23645</name>
</gene>
<accession>A0ABW1G9I8</accession>
<dbReference type="EMBL" id="JBHSQJ010000103">
    <property type="protein sequence ID" value="MFC5910202.1"/>
    <property type="molecule type" value="Genomic_DNA"/>
</dbReference>
<proteinExistence type="predicted"/>
<dbReference type="Proteomes" id="UP001596174">
    <property type="component" value="Unassembled WGS sequence"/>
</dbReference>
<keyword evidence="2" id="KW-1185">Reference proteome</keyword>
<dbReference type="RefSeq" id="WP_380586935.1">
    <property type="nucleotide sequence ID" value="NZ_JBHSQJ010000103.1"/>
</dbReference>
<dbReference type="SUPFAM" id="SSF53474">
    <property type="entry name" value="alpha/beta-Hydrolases"/>
    <property type="match status" value="1"/>
</dbReference>
<dbReference type="Gene3D" id="3.40.50.1820">
    <property type="entry name" value="alpha/beta hydrolase"/>
    <property type="match status" value="1"/>
</dbReference>
<name>A0ABW1G9I8_9ACTN</name>
<comment type="caution">
    <text evidence="1">The sequence shown here is derived from an EMBL/GenBank/DDBJ whole genome shotgun (WGS) entry which is preliminary data.</text>
</comment>
<sequence length="205" mass="21994">MARPLFLIHGGLWEDDMTADRFWHRPGVISRLREDGWVPQTPNRLPRPASWEAEAAHLARLLPDGPVPVIAASNGASVGVRLALAHPARVSALVLAWPATAGDPQLDQATRVAHGPGVEPLLAGETLRGVRDDELARLRLPVAVVPAPPESPWHQRHTADALLKLVPDAVELPVFPETPHPGFAGRAGEFSEALAGFLRSRTAAS</sequence>
<evidence type="ECO:0000313" key="1">
    <source>
        <dbReference type="EMBL" id="MFC5910202.1"/>
    </source>
</evidence>
<dbReference type="GO" id="GO:0016787">
    <property type="term" value="F:hydrolase activity"/>
    <property type="evidence" value="ECO:0007669"/>
    <property type="project" value="UniProtKB-KW"/>
</dbReference>
<protein>
    <submittedName>
        <fullName evidence="1">Alpha/beta fold hydrolase</fullName>
    </submittedName>
</protein>
<keyword evidence="1" id="KW-0378">Hydrolase</keyword>